<evidence type="ECO:0000256" key="2">
    <source>
        <dbReference type="ARBA" id="ARBA00006222"/>
    </source>
</evidence>
<dbReference type="InterPro" id="IPR013855">
    <property type="entry name" value="Cdc37_N_dom"/>
</dbReference>
<dbReference type="Pfam" id="PF08565">
    <property type="entry name" value="CDC37_M"/>
    <property type="match status" value="1"/>
</dbReference>
<dbReference type="SMART" id="SM01070">
    <property type="entry name" value="CDC37_M"/>
    <property type="match status" value="1"/>
</dbReference>
<keyword evidence="9" id="KW-0175">Coiled coil</keyword>
<sequence length="522" mass="56049">MVDYSKWKDIDISDAEDDEEPKINNEALFLWHQQAWVERLEELVRGEEDIKEKRKIHEARLVDIKQRISAKDGDEVALKKQLEKAEKEGKELDRLEHDMMLKEKKELEVDKICKSFYKKIGINKSAGRKPDEELSLEEFQEFVKENEELCKQYGMLRKYEDSRRFLEEHQQLVCEETCCFLTNWCIDLELEKKHEQVAHVAHQCVCMQYILELGERLGVDPRACVSSFFSRTQLCLPEYLHHFETDVKEFKERVQVVAQEKIQEANAKMQDVHQTRLGPGGLDPHEVYESLPEEVQAGFRTGDRELLMRLFDAMPSDVAHHHHRRCLASGLWLQKNADGAAGKDAAATTTAAAQATAAATTADTADASAAATTAAPVDATDATTADTAEATAAASADATADASAAASAEAITAATAAAAASADAITAATAAATTAATADAIAAATAEATATATNAAAADASAAATTADIAEATAAATTADTTAAAAAASADAITASTAAAPAAADDAKEEPIYTGVSTEDLD</sequence>
<dbReference type="GO" id="GO:0051082">
    <property type="term" value="F:unfolded protein binding"/>
    <property type="evidence" value="ECO:0007669"/>
    <property type="project" value="TreeGrafter"/>
</dbReference>
<evidence type="ECO:0000259" key="11">
    <source>
        <dbReference type="SMART" id="SM01069"/>
    </source>
</evidence>
<dbReference type="GO" id="GO:0031072">
    <property type="term" value="F:heat shock protein binding"/>
    <property type="evidence" value="ECO:0007669"/>
    <property type="project" value="TreeGrafter"/>
</dbReference>
<dbReference type="InterPro" id="IPR000104">
    <property type="entry name" value="Antifreeze_1"/>
</dbReference>
<dbReference type="GO" id="GO:0016172">
    <property type="term" value="F:antifreeze activity"/>
    <property type="evidence" value="ECO:0007669"/>
    <property type="project" value="InterPro"/>
</dbReference>
<dbReference type="SUPFAM" id="SSF101391">
    <property type="entry name" value="Hsp90 co-chaperone CDC37"/>
    <property type="match status" value="1"/>
</dbReference>
<evidence type="ECO:0000259" key="12">
    <source>
        <dbReference type="SMART" id="SM01070"/>
    </source>
</evidence>
<comment type="subcellular location">
    <subcellularLocation>
        <location evidence="1">Cytoplasm</location>
    </subcellularLocation>
</comment>
<evidence type="ECO:0000259" key="13">
    <source>
        <dbReference type="SMART" id="SM01071"/>
    </source>
</evidence>
<name>D6QYV0_9MUSC</name>
<dbReference type="PANTHER" id="PTHR12800:SF4">
    <property type="entry name" value="HSP90 CO-CHAPERONE CDC37"/>
    <property type="match status" value="1"/>
</dbReference>
<dbReference type="GO" id="GO:0019901">
    <property type="term" value="F:protein kinase binding"/>
    <property type="evidence" value="ECO:0007669"/>
    <property type="project" value="InterPro"/>
</dbReference>
<dbReference type="EMBL" id="HM017769">
    <property type="protein sequence ID" value="ADG65120.1"/>
    <property type="molecule type" value="Genomic_DNA"/>
</dbReference>
<dbReference type="GO" id="GO:0006457">
    <property type="term" value="P:protein folding"/>
    <property type="evidence" value="ECO:0007669"/>
    <property type="project" value="TreeGrafter"/>
</dbReference>
<accession>D6QYV0</accession>
<dbReference type="InterPro" id="IPR004918">
    <property type="entry name" value="Cdc37"/>
</dbReference>
<feature type="domain" description="Cdc37 Hsp90 binding" evidence="12">
    <location>
        <begin position="123"/>
        <end position="269"/>
    </location>
</feature>
<evidence type="ECO:0000256" key="8">
    <source>
        <dbReference type="ARBA" id="ARBA00031396"/>
    </source>
</evidence>
<keyword evidence="7" id="KW-0143">Chaperone</keyword>
<dbReference type="InterPro" id="IPR013874">
    <property type="entry name" value="Cdc37_Hsp90-bd"/>
</dbReference>
<evidence type="ECO:0000256" key="5">
    <source>
        <dbReference type="ARBA" id="ARBA00022490"/>
    </source>
</evidence>
<dbReference type="SMART" id="SM01071">
    <property type="entry name" value="CDC37_N"/>
    <property type="match status" value="1"/>
</dbReference>
<dbReference type="AlphaFoldDB" id="D6QYV0"/>
<comment type="similarity">
    <text evidence="3">Belongs to the type-I AFP family.</text>
</comment>
<evidence type="ECO:0000313" key="14">
    <source>
        <dbReference type="EMBL" id="ADG65120.1"/>
    </source>
</evidence>
<organism evidence="14">
    <name type="scientific">Drosophila pseudoobscura</name>
    <dbReference type="NCBI Taxonomy" id="7237"/>
    <lineage>
        <taxon>Eukaryota</taxon>
        <taxon>Metazoa</taxon>
        <taxon>Ecdysozoa</taxon>
        <taxon>Arthropoda</taxon>
        <taxon>Hexapoda</taxon>
        <taxon>Insecta</taxon>
        <taxon>Pterygota</taxon>
        <taxon>Neoptera</taxon>
        <taxon>Endopterygota</taxon>
        <taxon>Diptera</taxon>
        <taxon>Brachycera</taxon>
        <taxon>Muscomorpha</taxon>
        <taxon>Ephydroidea</taxon>
        <taxon>Drosophilidae</taxon>
        <taxon>Drosophila</taxon>
        <taxon>Sophophora</taxon>
    </lineage>
</organism>
<protein>
    <recommendedName>
        <fullName evidence="4">Hsp90 co-chaperone Cdc37</fullName>
    </recommendedName>
    <alternativeName>
        <fullName evidence="8">Hsp90 chaperone protein kinase-targeting subunit</fullName>
    </alternativeName>
</protein>
<keyword evidence="5" id="KW-0963">Cytoplasm</keyword>
<evidence type="ECO:0000256" key="3">
    <source>
        <dbReference type="ARBA" id="ARBA00006358"/>
    </source>
</evidence>
<evidence type="ECO:0000256" key="9">
    <source>
        <dbReference type="SAM" id="Coils"/>
    </source>
</evidence>
<dbReference type="GO" id="GO:0051087">
    <property type="term" value="F:protein-folding chaperone binding"/>
    <property type="evidence" value="ECO:0007669"/>
    <property type="project" value="TreeGrafter"/>
</dbReference>
<evidence type="ECO:0000256" key="4">
    <source>
        <dbReference type="ARBA" id="ARBA00020496"/>
    </source>
</evidence>
<dbReference type="FunFam" id="1.20.58.610:FF:000001">
    <property type="entry name" value="Hsp90 co-chaperone Cdc37-like 1"/>
    <property type="match status" value="1"/>
</dbReference>
<evidence type="ECO:0000256" key="10">
    <source>
        <dbReference type="SAM" id="MobiDB-lite"/>
    </source>
</evidence>
<evidence type="ECO:0000256" key="7">
    <source>
        <dbReference type="ARBA" id="ARBA00023186"/>
    </source>
</evidence>
<dbReference type="PANTHER" id="PTHR12800">
    <property type="entry name" value="CDC37-RELATED"/>
    <property type="match status" value="1"/>
</dbReference>
<dbReference type="PRINTS" id="PR00308">
    <property type="entry name" value="ANTIFREEZEI"/>
</dbReference>
<feature type="domain" description="Cdc37 N-terminal" evidence="13">
    <location>
        <begin position="1"/>
        <end position="120"/>
    </location>
</feature>
<dbReference type="GO" id="GO:0005737">
    <property type="term" value="C:cytoplasm"/>
    <property type="evidence" value="ECO:0007669"/>
    <property type="project" value="UniProtKB-SubCell"/>
</dbReference>
<dbReference type="Gene3D" id="1.20.58.610">
    <property type="entry name" value="Cdc37, Hsp90 binding domain"/>
    <property type="match status" value="1"/>
</dbReference>
<proteinExistence type="inferred from homology"/>
<keyword evidence="6" id="KW-0047">Antifreeze protein</keyword>
<reference evidence="14" key="1">
    <citation type="journal article" date="2010" name="Mol. Biol. Evol.">
        <title>Adaptive evolution of genes duplicated from the Drosophila pseudoobscura neo-X chromosome.</title>
        <authorList>
            <person name="Meisel R.P."/>
            <person name="Hilldorfer B.B."/>
            <person name="Koch J.L."/>
            <person name="Lockton S."/>
            <person name="Schaeffer S.W."/>
        </authorList>
    </citation>
    <scope>NUCLEOTIDE SEQUENCE</scope>
    <source>
        <strain evidence="14">KB8 1103</strain>
    </source>
</reference>
<evidence type="ECO:0000256" key="1">
    <source>
        <dbReference type="ARBA" id="ARBA00004496"/>
    </source>
</evidence>
<dbReference type="InterPro" id="IPR013873">
    <property type="entry name" value="Cdc37_C"/>
</dbReference>
<comment type="similarity">
    <text evidence="2">Belongs to the CDC37 family.</text>
</comment>
<feature type="domain" description="Cdc37 C-terminal" evidence="11">
    <location>
        <begin position="276"/>
        <end position="364"/>
    </location>
</feature>
<evidence type="ECO:0000256" key="6">
    <source>
        <dbReference type="ARBA" id="ARBA00023076"/>
    </source>
</evidence>
<dbReference type="InterPro" id="IPR038189">
    <property type="entry name" value="Cdc37_Hsp90-bd_sf"/>
</dbReference>
<dbReference type="ExpressionAtlas" id="D6QYV0">
    <property type="expression patterns" value="baseline"/>
</dbReference>
<feature type="region of interest" description="Disordered" evidence="10">
    <location>
        <begin position="499"/>
        <end position="522"/>
    </location>
</feature>
<dbReference type="GO" id="GO:0050821">
    <property type="term" value="P:protein stabilization"/>
    <property type="evidence" value="ECO:0007669"/>
    <property type="project" value="TreeGrafter"/>
</dbReference>
<feature type="coiled-coil region" evidence="9">
    <location>
        <begin position="75"/>
        <end position="105"/>
    </location>
</feature>
<dbReference type="SMART" id="SM01069">
    <property type="entry name" value="CDC37_C"/>
    <property type="match status" value="1"/>
</dbReference>
<dbReference type="Gene3D" id="6.10.140.250">
    <property type="match status" value="1"/>
</dbReference>